<accession>A0A2W4XXQ6</accession>
<evidence type="ECO:0000313" key="11">
    <source>
        <dbReference type="EMBL" id="PZO61267.1"/>
    </source>
</evidence>
<dbReference type="PRINTS" id="PR00344">
    <property type="entry name" value="BCTRLSENSOR"/>
</dbReference>
<dbReference type="InterPro" id="IPR003594">
    <property type="entry name" value="HATPase_dom"/>
</dbReference>
<dbReference type="PANTHER" id="PTHR43065">
    <property type="entry name" value="SENSOR HISTIDINE KINASE"/>
    <property type="match status" value="1"/>
</dbReference>
<keyword evidence="5" id="KW-0547">Nucleotide-binding</keyword>
<evidence type="ECO:0000256" key="6">
    <source>
        <dbReference type="ARBA" id="ARBA00022777"/>
    </source>
</evidence>
<evidence type="ECO:0000259" key="10">
    <source>
        <dbReference type="PROSITE" id="PS50109"/>
    </source>
</evidence>
<dbReference type="Gene3D" id="1.10.287.130">
    <property type="match status" value="1"/>
</dbReference>
<keyword evidence="7" id="KW-0067">ATP-binding</keyword>
<evidence type="ECO:0000256" key="8">
    <source>
        <dbReference type="ARBA" id="ARBA00023012"/>
    </source>
</evidence>
<comment type="catalytic activity">
    <reaction evidence="1">
        <text>ATP + protein L-histidine = ADP + protein N-phospho-L-histidine.</text>
        <dbReference type="EC" id="2.7.13.3"/>
    </reaction>
</comment>
<evidence type="ECO:0000256" key="2">
    <source>
        <dbReference type="ARBA" id="ARBA00012438"/>
    </source>
</evidence>
<name>A0A2W4XXQ6_9CYAN</name>
<reference evidence="11 12" key="2">
    <citation type="submission" date="2018-06" db="EMBL/GenBank/DDBJ databases">
        <title>Metagenomic assembly of (sub)arctic Cyanobacteria and their associated microbiome from non-axenic cultures.</title>
        <authorList>
            <person name="Baurain D."/>
        </authorList>
    </citation>
    <scope>NUCLEOTIDE SEQUENCE [LARGE SCALE GENOMIC DNA]</scope>
    <source>
        <strain evidence="11">ULC027bin1</strain>
    </source>
</reference>
<sequence length="372" mass="40862">MQSIQSELQALAKANRILKKQLDRSERTRAEMESVNAKREQILKEALQRAETDRAQLVEAKNQLMQFNQELKNRIEVGAAALNTATDNLQQAQVQVVKSEKFSALGELVAGVAHEINNPIGCITSNVGFVAQYGEQMLAHIALQQTIIAAYSAHIAKADFEKIEDHAEDIDFEYIAEDFPKLVASMATSGDRIKAISQSLRTFARSDTQNKQAYDLHQGLDGTLLILRHRLKAVGDRPAIKVHQKYGQLPPIQCYPGQINQVFMNILANAIDAMNDAADQGATTQNPREISIATALERDQVVVTVTDNAGGMPESVRARIVERQFTTKAAGKGTGLGLSIAHQIVTETHQGRIECRSELGRGTTFQITLPIG</sequence>
<dbReference type="PROSITE" id="PS50109">
    <property type="entry name" value="HIS_KIN"/>
    <property type="match status" value="1"/>
</dbReference>
<dbReference type="SUPFAM" id="SSF55874">
    <property type="entry name" value="ATPase domain of HSP90 chaperone/DNA topoisomerase II/histidine kinase"/>
    <property type="match status" value="1"/>
</dbReference>
<dbReference type="GO" id="GO:0000155">
    <property type="term" value="F:phosphorelay sensor kinase activity"/>
    <property type="evidence" value="ECO:0007669"/>
    <property type="project" value="InterPro"/>
</dbReference>
<evidence type="ECO:0000313" key="12">
    <source>
        <dbReference type="Proteomes" id="UP000249794"/>
    </source>
</evidence>
<feature type="domain" description="Histidine kinase" evidence="10">
    <location>
        <begin position="111"/>
        <end position="372"/>
    </location>
</feature>
<gene>
    <name evidence="11" type="ORF">DCF15_00360</name>
</gene>
<evidence type="ECO:0000256" key="5">
    <source>
        <dbReference type="ARBA" id="ARBA00022741"/>
    </source>
</evidence>
<dbReference type="PANTHER" id="PTHR43065:SF10">
    <property type="entry name" value="PEROXIDE STRESS-ACTIVATED HISTIDINE KINASE MAK3"/>
    <property type="match status" value="1"/>
</dbReference>
<feature type="coiled-coil region" evidence="9">
    <location>
        <begin position="1"/>
        <end position="77"/>
    </location>
</feature>
<dbReference type="Gene3D" id="3.30.565.10">
    <property type="entry name" value="Histidine kinase-like ATPase, C-terminal domain"/>
    <property type="match status" value="1"/>
</dbReference>
<evidence type="ECO:0000256" key="1">
    <source>
        <dbReference type="ARBA" id="ARBA00000085"/>
    </source>
</evidence>
<dbReference type="InterPro" id="IPR005467">
    <property type="entry name" value="His_kinase_dom"/>
</dbReference>
<keyword evidence="4" id="KW-0808">Transferase</keyword>
<evidence type="ECO:0000256" key="7">
    <source>
        <dbReference type="ARBA" id="ARBA00022840"/>
    </source>
</evidence>
<organism evidence="11 12">
    <name type="scientific">Phormidesmis priestleyi</name>
    <dbReference type="NCBI Taxonomy" id="268141"/>
    <lineage>
        <taxon>Bacteria</taxon>
        <taxon>Bacillati</taxon>
        <taxon>Cyanobacteriota</taxon>
        <taxon>Cyanophyceae</taxon>
        <taxon>Leptolyngbyales</taxon>
        <taxon>Leptolyngbyaceae</taxon>
        <taxon>Phormidesmis</taxon>
    </lineage>
</organism>
<evidence type="ECO:0000256" key="4">
    <source>
        <dbReference type="ARBA" id="ARBA00022679"/>
    </source>
</evidence>
<dbReference type="Proteomes" id="UP000249794">
    <property type="component" value="Unassembled WGS sequence"/>
</dbReference>
<comment type="caution">
    <text evidence="11">The sequence shown here is derived from an EMBL/GenBank/DDBJ whole genome shotgun (WGS) entry which is preliminary data.</text>
</comment>
<dbReference type="EMBL" id="QBMP01000002">
    <property type="protein sequence ID" value="PZO61267.1"/>
    <property type="molecule type" value="Genomic_DNA"/>
</dbReference>
<dbReference type="Pfam" id="PF02518">
    <property type="entry name" value="HATPase_c"/>
    <property type="match status" value="1"/>
</dbReference>
<evidence type="ECO:0000256" key="3">
    <source>
        <dbReference type="ARBA" id="ARBA00022553"/>
    </source>
</evidence>
<dbReference type="AlphaFoldDB" id="A0A2W4XXQ6"/>
<reference evidence="12" key="1">
    <citation type="submission" date="2018-04" db="EMBL/GenBank/DDBJ databases">
        <authorList>
            <person name="Cornet L."/>
        </authorList>
    </citation>
    <scope>NUCLEOTIDE SEQUENCE [LARGE SCALE GENOMIC DNA]</scope>
</reference>
<proteinExistence type="predicted"/>
<keyword evidence="3" id="KW-0597">Phosphoprotein</keyword>
<keyword evidence="9" id="KW-0175">Coiled coil</keyword>
<keyword evidence="6" id="KW-0418">Kinase</keyword>
<dbReference type="SUPFAM" id="SSF47384">
    <property type="entry name" value="Homodimeric domain of signal transducing histidine kinase"/>
    <property type="match status" value="1"/>
</dbReference>
<protein>
    <recommendedName>
        <fullName evidence="2">histidine kinase</fullName>
        <ecNumber evidence="2">2.7.13.3</ecNumber>
    </recommendedName>
</protein>
<dbReference type="GO" id="GO:0005524">
    <property type="term" value="F:ATP binding"/>
    <property type="evidence" value="ECO:0007669"/>
    <property type="project" value="UniProtKB-KW"/>
</dbReference>
<evidence type="ECO:0000256" key="9">
    <source>
        <dbReference type="SAM" id="Coils"/>
    </source>
</evidence>
<dbReference type="EC" id="2.7.13.3" evidence="2"/>
<dbReference type="InterPro" id="IPR036890">
    <property type="entry name" value="HATPase_C_sf"/>
</dbReference>
<dbReference type="SMART" id="SM00387">
    <property type="entry name" value="HATPase_c"/>
    <property type="match status" value="1"/>
</dbReference>
<keyword evidence="8" id="KW-0902">Two-component regulatory system</keyword>
<dbReference type="InterPro" id="IPR036097">
    <property type="entry name" value="HisK_dim/P_sf"/>
</dbReference>
<dbReference type="InterPro" id="IPR004358">
    <property type="entry name" value="Sig_transdc_His_kin-like_C"/>
</dbReference>